<reference evidence="1" key="1">
    <citation type="submission" date="2018-02" db="EMBL/GenBank/DDBJ databases">
        <title>Rhizophora mucronata_Transcriptome.</title>
        <authorList>
            <person name="Meera S.P."/>
            <person name="Sreeshan A."/>
            <person name="Augustine A."/>
        </authorList>
    </citation>
    <scope>NUCLEOTIDE SEQUENCE</scope>
    <source>
        <tissue evidence="1">Leaf</tissue>
    </source>
</reference>
<dbReference type="AlphaFoldDB" id="A0A2P2QZ16"/>
<dbReference type="EMBL" id="GGEC01091731">
    <property type="protein sequence ID" value="MBX72215.1"/>
    <property type="molecule type" value="Transcribed_RNA"/>
</dbReference>
<evidence type="ECO:0000313" key="1">
    <source>
        <dbReference type="EMBL" id="MBX72215.1"/>
    </source>
</evidence>
<sequence length="33" mass="3752">MTQNKNKYVAIIRMVSAVRCVPYLCTSISKVPH</sequence>
<protein>
    <submittedName>
        <fullName evidence="1">Uncharacterized protein</fullName>
    </submittedName>
</protein>
<organism evidence="1">
    <name type="scientific">Rhizophora mucronata</name>
    <name type="common">Asiatic mangrove</name>
    <dbReference type="NCBI Taxonomy" id="61149"/>
    <lineage>
        <taxon>Eukaryota</taxon>
        <taxon>Viridiplantae</taxon>
        <taxon>Streptophyta</taxon>
        <taxon>Embryophyta</taxon>
        <taxon>Tracheophyta</taxon>
        <taxon>Spermatophyta</taxon>
        <taxon>Magnoliopsida</taxon>
        <taxon>eudicotyledons</taxon>
        <taxon>Gunneridae</taxon>
        <taxon>Pentapetalae</taxon>
        <taxon>rosids</taxon>
        <taxon>fabids</taxon>
        <taxon>Malpighiales</taxon>
        <taxon>Rhizophoraceae</taxon>
        <taxon>Rhizophora</taxon>
    </lineage>
</organism>
<proteinExistence type="predicted"/>
<name>A0A2P2QZ16_RHIMU</name>
<accession>A0A2P2QZ16</accession>